<gene>
    <name evidence="2" type="ORF">HW555_010004</name>
</gene>
<proteinExistence type="predicted"/>
<comment type="caution">
    <text evidence="2">The sequence shown here is derived from an EMBL/GenBank/DDBJ whole genome shotgun (WGS) entry which is preliminary data.</text>
</comment>
<sequence>MRDVKRQCQSRAFELQRSVSMVLAAFYLFEKLYSINKIEFFEEWLKHEKDKRCDRLFEFISTKFNFSDITEECEREIKMKLASISSKIATRWVSSGKSKERFLNKNKLWLEGQEIEFCVRSTLPQPSTSTAELSRPGRPRKDFEDASFKTKKRRVEDLVQSRSVGELMTAAEVAARSTGQKNVARVIKDIGENPASASACLNIQQTSAVQRDRPLSIRSSLPLQNVTNTTRTRQTIFSGQRCEQELQPAVMSFPINF</sequence>
<evidence type="ECO:0000256" key="1">
    <source>
        <dbReference type="SAM" id="MobiDB-lite"/>
    </source>
</evidence>
<dbReference type="Proteomes" id="UP000648187">
    <property type="component" value="Unassembled WGS sequence"/>
</dbReference>
<feature type="region of interest" description="Disordered" evidence="1">
    <location>
        <begin position="125"/>
        <end position="147"/>
    </location>
</feature>
<organism evidence="2 3">
    <name type="scientific">Spodoptera exigua</name>
    <name type="common">Beet armyworm</name>
    <name type="synonym">Noctua fulgens</name>
    <dbReference type="NCBI Taxonomy" id="7107"/>
    <lineage>
        <taxon>Eukaryota</taxon>
        <taxon>Metazoa</taxon>
        <taxon>Ecdysozoa</taxon>
        <taxon>Arthropoda</taxon>
        <taxon>Hexapoda</taxon>
        <taxon>Insecta</taxon>
        <taxon>Pterygota</taxon>
        <taxon>Neoptera</taxon>
        <taxon>Endopterygota</taxon>
        <taxon>Lepidoptera</taxon>
        <taxon>Glossata</taxon>
        <taxon>Ditrysia</taxon>
        <taxon>Noctuoidea</taxon>
        <taxon>Noctuidae</taxon>
        <taxon>Amphipyrinae</taxon>
        <taxon>Spodoptera</taxon>
    </lineage>
</organism>
<name>A0A835GA02_SPOEX</name>
<protein>
    <submittedName>
        <fullName evidence="2">Uncharacterized protein</fullName>
    </submittedName>
</protein>
<dbReference type="EMBL" id="JACKWZ010000234">
    <property type="protein sequence ID" value="KAF9411142.1"/>
    <property type="molecule type" value="Genomic_DNA"/>
</dbReference>
<evidence type="ECO:0000313" key="3">
    <source>
        <dbReference type="Proteomes" id="UP000648187"/>
    </source>
</evidence>
<keyword evidence="3" id="KW-1185">Reference proteome</keyword>
<accession>A0A835GA02</accession>
<dbReference type="AlphaFoldDB" id="A0A835GA02"/>
<evidence type="ECO:0000313" key="2">
    <source>
        <dbReference type="EMBL" id="KAF9411142.1"/>
    </source>
</evidence>
<reference evidence="2" key="1">
    <citation type="submission" date="2020-08" db="EMBL/GenBank/DDBJ databases">
        <title>Spodoptera exigua strain:BAW_Kor-Di-RS1 Genome sequencing and assembly.</title>
        <authorList>
            <person name="Kim J."/>
            <person name="Nam H.Y."/>
            <person name="Kwon M."/>
            <person name="Choi J.H."/>
            <person name="Cho S.R."/>
            <person name="Kim G.-H."/>
        </authorList>
    </citation>
    <scope>NUCLEOTIDE SEQUENCE</scope>
    <source>
        <strain evidence="2">BAW_Kor-Di-RS1</strain>
        <tissue evidence="2">Whole-body</tissue>
    </source>
</reference>